<evidence type="ECO:0000256" key="5">
    <source>
        <dbReference type="ARBA" id="ARBA00023136"/>
    </source>
</evidence>
<dbReference type="eggNOG" id="COG0577">
    <property type="taxonomic scope" value="Bacteria"/>
</dbReference>
<evidence type="ECO:0000256" key="1">
    <source>
        <dbReference type="ARBA" id="ARBA00004651"/>
    </source>
</evidence>
<protein>
    <submittedName>
        <fullName evidence="8">FtsX-like permease family protein</fullName>
    </submittedName>
</protein>
<keyword evidence="5 6" id="KW-0472">Membrane</keyword>
<keyword evidence="4 6" id="KW-1133">Transmembrane helix</keyword>
<feature type="transmembrane region" description="Helical" evidence="6">
    <location>
        <begin position="20"/>
        <end position="45"/>
    </location>
</feature>
<evidence type="ECO:0000313" key="8">
    <source>
        <dbReference type="EMBL" id="SDR75337.1"/>
    </source>
</evidence>
<dbReference type="GO" id="GO:0005886">
    <property type="term" value="C:plasma membrane"/>
    <property type="evidence" value="ECO:0007669"/>
    <property type="project" value="UniProtKB-SubCell"/>
</dbReference>
<feature type="transmembrane region" description="Helical" evidence="6">
    <location>
        <begin position="220"/>
        <end position="246"/>
    </location>
</feature>
<evidence type="ECO:0000259" key="7">
    <source>
        <dbReference type="Pfam" id="PF02687"/>
    </source>
</evidence>
<sequence length="439" mass="45082">MNLSVLGLLLRPAPGQRSVLALPIVAFAVVTTLVLTVVGGAQAFWTWTDDEAVLYQGLAAIALVLLVVPLTSLGGAAARLSARRRDERLSTLRLLGVTPGGVTTATVVESVLVAAAAAVIGIGGHLALSPLIGLIPFRGEPLGLSAVVLPPVMIAAVVPGVLVLAAGSAVVGLRRVVISPLGVRTRTAPTNVHWIRAVIAVTGIAIAFALIKVFPMIGGVVATIAVLAAMFALALSVLNLLGPWVLKVSAGRQLRRAERPERLLAARLVLDSPKAAWRQVGGIAMASFMAVFAGTGVALLDTIGASDDPSSIALAEDIRTGLIITLIGSFLMVAASVGVNQASDVLDKSDLHESLHHLGMPVETVDRARRRAIMSPLLVTAVGSALCAAVLVFPLVGIALIVAPLSLMTIATVVAVGIGVVWASTWATRPLLDRAFAPA</sequence>
<name>A0A1H1LLT0_9MICO</name>
<comment type="subcellular location">
    <subcellularLocation>
        <location evidence="1">Cell membrane</location>
        <topology evidence="1">Multi-pass membrane protein</topology>
    </subcellularLocation>
</comment>
<dbReference type="Proteomes" id="UP000182126">
    <property type="component" value="Chromosome I"/>
</dbReference>
<dbReference type="RefSeq" id="WP_060923100.1">
    <property type="nucleotide sequence ID" value="NZ_LT629770.1"/>
</dbReference>
<feature type="transmembrane region" description="Helical" evidence="6">
    <location>
        <begin position="407"/>
        <end position="427"/>
    </location>
</feature>
<accession>A0A1H1LLT0</accession>
<organism evidence="8 9">
    <name type="scientific">Microbacterium paraoxydans</name>
    <dbReference type="NCBI Taxonomy" id="199592"/>
    <lineage>
        <taxon>Bacteria</taxon>
        <taxon>Bacillati</taxon>
        <taxon>Actinomycetota</taxon>
        <taxon>Actinomycetes</taxon>
        <taxon>Micrococcales</taxon>
        <taxon>Microbacteriaceae</taxon>
        <taxon>Microbacterium</taxon>
    </lineage>
</organism>
<feature type="transmembrane region" description="Helical" evidence="6">
    <location>
        <begin position="320"/>
        <end position="339"/>
    </location>
</feature>
<dbReference type="EMBL" id="LT629770">
    <property type="protein sequence ID" value="SDR75337.1"/>
    <property type="molecule type" value="Genomic_DNA"/>
</dbReference>
<evidence type="ECO:0000256" key="3">
    <source>
        <dbReference type="ARBA" id="ARBA00022692"/>
    </source>
</evidence>
<dbReference type="InterPro" id="IPR003838">
    <property type="entry name" value="ABC3_permease_C"/>
</dbReference>
<feature type="transmembrane region" description="Helical" evidence="6">
    <location>
        <begin position="148"/>
        <end position="173"/>
    </location>
</feature>
<proteinExistence type="predicted"/>
<feature type="transmembrane region" description="Helical" evidence="6">
    <location>
        <begin position="101"/>
        <end position="128"/>
    </location>
</feature>
<keyword evidence="3 6" id="KW-0812">Transmembrane</keyword>
<feature type="domain" description="ABC3 transporter permease C-terminal" evidence="7">
    <location>
        <begin position="76"/>
        <end position="175"/>
    </location>
</feature>
<evidence type="ECO:0000313" key="9">
    <source>
        <dbReference type="Proteomes" id="UP000182126"/>
    </source>
</evidence>
<reference evidence="8 9" key="1">
    <citation type="submission" date="2016-10" db="EMBL/GenBank/DDBJ databases">
        <authorList>
            <person name="de Groot N.N."/>
        </authorList>
    </citation>
    <scope>NUCLEOTIDE SEQUENCE [LARGE SCALE GENOMIC DNA]</scope>
    <source>
        <strain evidence="8 9">DSM 15019</strain>
    </source>
</reference>
<feature type="transmembrane region" description="Helical" evidence="6">
    <location>
        <begin position="57"/>
        <end position="80"/>
    </location>
</feature>
<evidence type="ECO:0000256" key="4">
    <source>
        <dbReference type="ARBA" id="ARBA00022989"/>
    </source>
</evidence>
<feature type="transmembrane region" description="Helical" evidence="6">
    <location>
        <begin position="194"/>
        <end position="214"/>
    </location>
</feature>
<gene>
    <name evidence="8" type="ORF">SAMN04489809_0192</name>
</gene>
<dbReference type="GeneID" id="36299688"/>
<feature type="transmembrane region" description="Helical" evidence="6">
    <location>
        <begin position="377"/>
        <end position="401"/>
    </location>
</feature>
<dbReference type="AlphaFoldDB" id="A0A1H1LLT0"/>
<evidence type="ECO:0000256" key="6">
    <source>
        <dbReference type="SAM" id="Phobius"/>
    </source>
</evidence>
<keyword evidence="2" id="KW-1003">Cell membrane</keyword>
<evidence type="ECO:0000256" key="2">
    <source>
        <dbReference type="ARBA" id="ARBA00022475"/>
    </source>
</evidence>
<dbReference type="Pfam" id="PF02687">
    <property type="entry name" value="FtsX"/>
    <property type="match status" value="1"/>
</dbReference>
<feature type="transmembrane region" description="Helical" evidence="6">
    <location>
        <begin position="280"/>
        <end position="300"/>
    </location>
</feature>